<evidence type="ECO:0000259" key="4">
    <source>
        <dbReference type="PROSITE" id="PS50835"/>
    </source>
</evidence>
<keyword evidence="1" id="KW-0391">Immunity</keyword>
<evidence type="ECO:0000256" key="2">
    <source>
        <dbReference type="ARBA" id="ARBA00023130"/>
    </source>
</evidence>
<keyword evidence="3" id="KW-1280">Immunoglobulin</keyword>
<dbReference type="Gene3D" id="2.60.40.10">
    <property type="entry name" value="Immunoglobulins"/>
    <property type="match status" value="1"/>
</dbReference>
<sequence length="138" mass="15391">MLYHPVKTFSIMDVFLGVWIFVHLLKGSLTISLTPSTYSEVKTPGQSLSITCHGSGYTFSSYWIHWVRQAPGKGLEWLGYDGSSSYANSVKGRLNLNRDSSNSRSSLTLNDLRAEDTAVYYCARDSQCERGTGQLHSK</sequence>
<dbReference type="InterPro" id="IPR036179">
    <property type="entry name" value="Ig-like_dom_sf"/>
</dbReference>
<dbReference type="InterPro" id="IPR007110">
    <property type="entry name" value="Ig-like_dom"/>
</dbReference>
<dbReference type="Pfam" id="PF07686">
    <property type="entry name" value="V-set"/>
    <property type="match status" value="1"/>
</dbReference>
<dbReference type="InterPro" id="IPR050199">
    <property type="entry name" value="IgHV"/>
</dbReference>
<dbReference type="FunFam" id="2.60.40.10:FF:002528">
    <property type="entry name" value="Immunoglobulin heavy variable 1-49"/>
    <property type="match status" value="1"/>
</dbReference>
<organism evidence="5 6">
    <name type="scientific">Paramormyrops kingsleyae</name>
    <dbReference type="NCBI Taxonomy" id="1676925"/>
    <lineage>
        <taxon>Eukaryota</taxon>
        <taxon>Metazoa</taxon>
        <taxon>Chordata</taxon>
        <taxon>Craniata</taxon>
        <taxon>Vertebrata</taxon>
        <taxon>Euteleostomi</taxon>
        <taxon>Actinopterygii</taxon>
        <taxon>Neopterygii</taxon>
        <taxon>Teleostei</taxon>
        <taxon>Osteoglossocephala</taxon>
        <taxon>Osteoglossomorpha</taxon>
        <taxon>Osteoglossiformes</taxon>
        <taxon>Mormyridae</taxon>
        <taxon>Paramormyrops</taxon>
    </lineage>
</organism>
<dbReference type="Proteomes" id="UP000261540">
    <property type="component" value="Unplaced"/>
</dbReference>
<dbReference type="PANTHER" id="PTHR23266">
    <property type="entry name" value="IMMUNOGLOBULIN HEAVY CHAIN"/>
    <property type="match status" value="1"/>
</dbReference>
<evidence type="ECO:0000256" key="3">
    <source>
        <dbReference type="ARBA" id="ARBA00043265"/>
    </source>
</evidence>
<dbReference type="GO" id="GO:0002250">
    <property type="term" value="P:adaptive immune response"/>
    <property type="evidence" value="ECO:0007669"/>
    <property type="project" value="UniProtKB-KW"/>
</dbReference>
<dbReference type="Ensembl" id="ENSPKIT00000013105.1">
    <property type="protein sequence ID" value="ENSPKIP00000032246.1"/>
    <property type="gene ID" value="ENSPKIG00000012417.1"/>
</dbReference>
<reference evidence="5" key="1">
    <citation type="submission" date="2025-08" db="UniProtKB">
        <authorList>
            <consortium name="Ensembl"/>
        </authorList>
    </citation>
    <scope>IDENTIFICATION</scope>
</reference>
<evidence type="ECO:0000313" key="5">
    <source>
        <dbReference type="Ensembl" id="ENSPKIP00000032246.1"/>
    </source>
</evidence>
<dbReference type="InterPro" id="IPR013783">
    <property type="entry name" value="Ig-like_fold"/>
</dbReference>
<keyword evidence="6" id="KW-1185">Reference proteome</keyword>
<evidence type="ECO:0000256" key="1">
    <source>
        <dbReference type="ARBA" id="ARBA00022859"/>
    </source>
</evidence>
<reference evidence="5" key="2">
    <citation type="submission" date="2025-09" db="UniProtKB">
        <authorList>
            <consortium name="Ensembl"/>
        </authorList>
    </citation>
    <scope>IDENTIFICATION</scope>
</reference>
<dbReference type="GO" id="GO:0019814">
    <property type="term" value="C:immunoglobulin complex"/>
    <property type="evidence" value="ECO:0007669"/>
    <property type="project" value="UniProtKB-KW"/>
</dbReference>
<dbReference type="SMART" id="SM00406">
    <property type="entry name" value="IGv"/>
    <property type="match status" value="1"/>
</dbReference>
<feature type="domain" description="Ig-like" evidence="4">
    <location>
        <begin position="35"/>
        <end position="122"/>
    </location>
</feature>
<name>A0A3B3SQB2_9TELE</name>
<dbReference type="AlphaFoldDB" id="A0A3B3SQB2"/>
<dbReference type="InterPro" id="IPR013106">
    <property type="entry name" value="Ig_V-set"/>
</dbReference>
<protein>
    <recommendedName>
        <fullName evidence="4">Ig-like domain-containing protein</fullName>
    </recommendedName>
</protein>
<keyword evidence="2" id="KW-1064">Adaptive immunity</keyword>
<accession>A0A3B3SQB2</accession>
<dbReference type="GO" id="GO:0005576">
    <property type="term" value="C:extracellular region"/>
    <property type="evidence" value="ECO:0007669"/>
    <property type="project" value="UniProtKB-ARBA"/>
</dbReference>
<dbReference type="PROSITE" id="PS50835">
    <property type="entry name" value="IG_LIKE"/>
    <property type="match status" value="1"/>
</dbReference>
<dbReference type="InterPro" id="IPR003599">
    <property type="entry name" value="Ig_sub"/>
</dbReference>
<dbReference type="GeneTree" id="ENSGT01050000244936"/>
<evidence type="ECO:0000313" key="6">
    <source>
        <dbReference type="Proteomes" id="UP000261540"/>
    </source>
</evidence>
<proteinExistence type="predicted"/>
<dbReference type="SMART" id="SM00409">
    <property type="entry name" value="IG"/>
    <property type="match status" value="1"/>
</dbReference>
<dbReference type="SUPFAM" id="SSF48726">
    <property type="entry name" value="Immunoglobulin"/>
    <property type="match status" value="1"/>
</dbReference>